<dbReference type="GeneTree" id="ENSGT00940000162707"/>
<dbReference type="PANTHER" id="PTHR23268">
    <property type="entry name" value="T-CELL RECEPTOR BETA CHAIN"/>
    <property type="match status" value="1"/>
</dbReference>
<dbReference type="PROSITE" id="PS50835">
    <property type="entry name" value="IG_LIKE"/>
    <property type="match status" value="1"/>
</dbReference>
<dbReference type="AlphaFoldDB" id="M3YAY8"/>
<dbReference type="GO" id="GO:0002250">
    <property type="term" value="P:adaptive immune response"/>
    <property type="evidence" value="ECO:0007669"/>
    <property type="project" value="UniProtKB-KW"/>
</dbReference>
<proteinExistence type="predicted"/>
<organism evidence="9">
    <name type="scientific">Mustela putorius furo</name>
    <name type="common">European domestic ferret</name>
    <name type="synonym">Mustela furo</name>
    <dbReference type="NCBI Taxonomy" id="9669"/>
    <lineage>
        <taxon>Eukaryota</taxon>
        <taxon>Metazoa</taxon>
        <taxon>Chordata</taxon>
        <taxon>Craniata</taxon>
        <taxon>Vertebrata</taxon>
        <taxon>Euteleostomi</taxon>
        <taxon>Mammalia</taxon>
        <taxon>Eutheria</taxon>
        <taxon>Laurasiatheria</taxon>
        <taxon>Carnivora</taxon>
        <taxon>Caniformia</taxon>
        <taxon>Musteloidea</taxon>
        <taxon>Mustelidae</taxon>
        <taxon>Mustelinae</taxon>
        <taxon>Mustela</taxon>
    </lineage>
</organism>
<dbReference type="InterPro" id="IPR013106">
    <property type="entry name" value="Ig_V-set"/>
</dbReference>
<evidence type="ECO:0000256" key="7">
    <source>
        <dbReference type="ARBA" id="ARBA00043266"/>
    </source>
</evidence>
<keyword evidence="5" id="KW-0675">Receptor</keyword>
<dbReference type="InterPro" id="IPR003599">
    <property type="entry name" value="Ig_sub"/>
</dbReference>
<dbReference type="GO" id="GO:0007166">
    <property type="term" value="P:cell surface receptor signaling pathway"/>
    <property type="evidence" value="ECO:0007669"/>
    <property type="project" value="TreeGrafter"/>
</dbReference>
<evidence type="ECO:0000313" key="9">
    <source>
        <dbReference type="Ensembl" id="ENSMPUP00000008495.1"/>
    </source>
</evidence>
<name>M3YAY8_MUSPF</name>
<dbReference type="Ensembl" id="ENSMPUT00000008631.1">
    <property type="protein sequence ID" value="ENSMPUP00000008495.1"/>
    <property type="gene ID" value="ENSMPUG00000008560.1"/>
</dbReference>
<dbReference type="STRING" id="9669.ENSMPUP00000008495"/>
<dbReference type="GO" id="GO:0042101">
    <property type="term" value="C:T cell receptor complex"/>
    <property type="evidence" value="ECO:0007669"/>
    <property type="project" value="UniProtKB-KW"/>
</dbReference>
<keyword evidence="7" id="KW-1279">T cell receptor</keyword>
<dbReference type="PANTHER" id="PTHR23268:SF14">
    <property type="entry name" value="T CELL RECEPTOR BETA VARIABLE 12-3-RELATED"/>
    <property type="match status" value="1"/>
</dbReference>
<evidence type="ECO:0000256" key="4">
    <source>
        <dbReference type="ARBA" id="ARBA00023157"/>
    </source>
</evidence>
<evidence type="ECO:0000256" key="1">
    <source>
        <dbReference type="ARBA" id="ARBA00022729"/>
    </source>
</evidence>
<dbReference type="eggNOG" id="ENOG502SA48">
    <property type="taxonomic scope" value="Eukaryota"/>
</dbReference>
<dbReference type="HOGENOM" id="CLU_077975_9_0_1"/>
<evidence type="ECO:0000256" key="2">
    <source>
        <dbReference type="ARBA" id="ARBA00022859"/>
    </source>
</evidence>
<reference evidence="9" key="1">
    <citation type="submission" date="2024-06" db="UniProtKB">
        <authorList>
            <consortium name="Ensembl"/>
        </authorList>
    </citation>
    <scope>IDENTIFICATION</scope>
</reference>
<dbReference type="InterPro" id="IPR013783">
    <property type="entry name" value="Ig-like_fold"/>
</dbReference>
<dbReference type="OMA" id="PRHIVTG"/>
<evidence type="ECO:0000256" key="3">
    <source>
        <dbReference type="ARBA" id="ARBA00023130"/>
    </source>
</evidence>
<dbReference type="InterPro" id="IPR036179">
    <property type="entry name" value="Ig-like_dom_sf"/>
</dbReference>
<dbReference type="SMART" id="SM00409">
    <property type="entry name" value="IG"/>
    <property type="match status" value="1"/>
</dbReference>
<dbReference type="SUPFAM" id="SSF48726">
    <property type="entry name" value="Immunoglobulin"/>
    <property type="match status" value="1"/>
</dbReference>
<protein>
    <recommendedName>
        <fullName evidence="8">Ig-like domain-containing protein</fullName>
    </recommendedName>
</protein>
<keyword evidence="3" id="KW-1064">Adaptive immunity</keyword>
<dbReference type="EMBL" id="AEYP01102308">
    <property type="status" value="NOT_ANNOTATED_CDS"/>
    <property type="molecule type" value="Genomic_DNA"/>
</dbReference>
<evidence type="ECO:0000256" key="6">
    <source>
        <dbReference type="ARBA" id="ARBA00023319"/>
    </source>
</evidence>
<dbReference type="InterPro" id="IPR050413">
    <property type="entry name" value="TCR_beta_variable"/>
</dbReference>
<dbReference type="Pfam" id="PF07686">
    <property type="entry name" value="V-set"/>
    <property type="match status" value="1"/>
</dbReference>
<dbReference type="SMART" id="SM00406">
    <property type="entry name" value="IGv"/>
    <property type="match status" value="1"/>
</dbReference>
<keyword evidence="6" id="KW-0393">Immunoglobulin domain</keyword>
<feature type="domain" description="Ig-like" evidence="8">
    <location>
        <begin position="72"/>
        <end position="178"/>
    </location>
</feature>
<keyword evidence="4" id="KW-1015">Disulfide bond</keyword>
<dbReference type="Gene3D" id="2.60.40.10">
    <property type="entry name" value="Immunoglobulins"/>
    <property type="match status" value="1"/>
</dbReference>
<dbReference type="FunFam" id="2.60.40.10:FF:002491">
    <property type="entry name" value="T cell receptor beta variable 12-4"/>
    <property type="match status" value="1"/>
</dbReference>
<keyword evidence="1" id="KW-0732">Signal</keyword>
<dbReference type="InterPro" id="IPR007110">
    <property type="entry name" value="Ig-like_dom"/>
</dbReference>
<evidence type="ECO:0000256" key="5">
    <source>
        <dbReference type="ARBA" id="ARBA00023170"/>
    </source>
</evidence>
<sequence length="227" mass="25177">MITFGRRSHERRHRAIPLFYLVEPRGTRMPRPSVHAHKGLILVKPPLGHPAMATRLLCCVALCLLGREFIDAGVIQTPRHNVTKMGQEVTLKCQPISGHAALYWYSQTSVQGPKLLIYFNNQAPIDDSGMPKERFSAEISNKSLSTLKIKPTEPGDSATYLCASSVDTELHSHPLPVQKPSSFLFPLQPPAVLSSLSKVLPCQYKDMGLVFSVYLGIARTDTFQVSQ</sequence>
<evidence type="ECO:0000259" key="8">
    <source>
        <dbReference type="PROSITE" id="PS50835"/>
    </source>
</evidence>
<dbReference type="InParanoid" id="M3YAY8"/>
<keyword evidence="2" id="KW-0391">Immunity</keyword>
<accession>M3YAY8</accession>